<feature type="compositionally biased region" description="Low complexity" evidence="10">
    <location>
        <begin position="343"/>
        <end position="353"/>
    </location>
</feature>
<evidence type="ECO:0000256" key="5">
    <source>
        <dbReference type="ARBA" id="ARBA00022825"/>
    </source>
</evidence>
<comment type="similarity">
    <text evidence="1">Belongs to the peptidase S1 family.</text>
</comment>
<dbReference type="RefSeq" id="WP_184579550.1">
    <property type="nucleotide sequence ID" value="NZ_JACHJL010000029.1"/>
</dbReference>
<evidence type="ECO:0000256" key="10">
    <source>
        <dbReference type="SAM" id="MobiDB-lite"/>
    </source>
</evidence>
<dbReference type="GO" id="GO:0004252">
    <property type="term" value="F:serine-type endopeptidase activity"/>
    <property type="evidence" value="ECO:0007669"/>
    <property type="project" value="InterPro"/>
</dbReference>
<feature type="domain" description="Peptidase S1A alpha-lytic prodomain" evidence="12">
    <location>
        <begin position="130"/>
        <end position="186"/>
    </location>
</feature>
<feature type="signal peptide" evidence="11">
    <location>
        <begin position="1"/>
        <end position="30"/>
    </location>
</feature>
<evidence type="ECO:0000313" key="13">
    <source>
        <dbReference type="EMBL" id="MBB5939867.1"/>
    </source>
</evidence>
<dbReference type="PIRSF" id="PIRSF001134">
    <property type="entry name" value="Streptogrisin"/>
    <property type="match status" value="1"/>
</dbReference>
<evidence type="ECO:0000256" key="11">
    <source>
        <dbReference type="SAM" id="SignalP"/>
    </source>
</evidence>
<dbReference type="InterPro" id="IPR043504">
    <property type="entry name" value="Peptidase_S1_PA_chymotrypsin"/>
</dbReference>
<dbReference type="CDD" id="cd21112">
    <property type="entry name" value="alphaLP-like"/>
    <property type="match status" value="1"/>
</dbReference>
<dbReference type="SUPFAM" id="SSF50494">
    <property type="entry name" value="Trypsin-like serine proteases"/>
    <property type="match status" value="1"/>
</dbReference>
<feature type="disulfide bond" evidence="9">
    <location>
        <begin position="335"/>
        <end position="362"/>
    </location>
</feature>
<name>A0A7W9QIK3_9ACTN</name>
<evidence type="ECO:0000256" key="6">
    <source>
        <dbReference type="ARBA" id="ARBA00023145"/>
    </source>
</evidence>
<dbReference type="PRINTS" id="PR00861">
    <property type="entry name" value="ALYTICPTASE"/>
</dbReference>
<dbReference type="Pfam" id="PF02983">
    <property type="entry name" value="Pro_Al_protease"/>
    <property type="match status" value="1"/>
</dbReference>
<feature type="active site" description="Charge relay system" evidence="8">
    <location>
        <position position="341"/>
    </location>
</feature>
<dbReference type="Gene3D" id="2.40.10.10">
    <property type="entry name" value="Trypsin-like serine proteases"/>
    <property type="match status" value="2"/>
</dbReference>
<keyword evidence="14" id="KW-1185">Reference proteome</keyword>
<dbReference type="InterPro" id="IPR035070">
    <property type="entry name" value="Streptogrisin_prodomain"/>
</dbReference>
<keyword evidence="6" id="KW-0865">Zymogen</keyword>
<comment type="caution">
    <text evidence="13">The sequence shown here is derived from an EMBL/GenBank/DDBJ whole genome shotgun (WGS) entry which is preliminary data.</text>
</comment>
<sequence>MSRRRIPLGIALLATATSVATVLVSQPAGAGSADSGSDFAGTPAAAVAASPAALSALQRDLGLSEEAAISRLAAESRAGDVDRRIRERLGESLGGTWYDARGEKLVVAITDPADAAAVRAAGATPQRVTHSEKVLRTAVRRLDGAGERAPDEVSGWRTDPVGNTVVVRYRSASDKAARAFVQATGVRTDLVRYERVREAPRPLIDVVGGNRYWTSKYGCSVGFTVNGGFVSAGHCGEVGETTTQPSGRFKGSSFPGDDMAYVQVNAGNTLVPAVNRYRNNERVNVAGSREALVGASICRSGGTTGWHCGTIKSWDSSVDYGEYGQVTELLETNVCAESGDSGGSAIAGQQAQGVTSGGSGDCKQGGTTWFQPVNEILQTYKVTLATRSGPSSRQ</sequence>
<dbReference type="EMBL" id="JACHJL010000029">
    <property type="protein sequence ID" value="MBB5939867.1"/>
    <property type="molecule type" value="Genomic_DNA"/>
</dbReference>
<dbReference type="GO" id="GO:0005576">
    <property type="term" value="C:extracellular region"/>
    <property type="evidence" value="ECO:0007669"/>
    <property type="project" value="InterPro"/>
</dbReference>
<dbReference type="InterPro" id="IPR004236">
    <property type="entry name" value="Pept_S1_alpha_lytic"/>
</dbReference>
<dbReference type="InterPro" id="IPR009003">
    <property type="entry name" value="Peptidase_S1_PA"/>
</dbReference>
<feature type="region of interest" description="Disordered" evidence="10">
    <location>
        <begin position="341"/>
        <end position="361"/>
    </location>
</feature>
<accession>A0A7W9QIK3</accession>
<evidence type="ECO:0000256" key="9">
    <source>
        <dbReference type="PIRSR" id="PIRSR001134-2"/>
    </source>
</evidence>
<feature type="active site" description="Charge relay system" evidence="8">
    <location>
        <position position="258"/>
    </location>
</feature>
<evidence type="ECO:0000256" key="8">
    <source>
        <dbReference type="PIRSR" id="PIRSR001134-1"/>
    </source>
</evidence>
<evidence type="ECO:0000313" key="14">
    <source>
        <dbReference type="Proteomes" id="UP000588098"/>
    </source>
</evidence>
<evidence type="ECO:0000256" key="7">
    <source>
        <dbReference type="ARBA" id="ARBA00023157"/>
    </source>
</evidence>
<keyword evidence="7 9" id="KW-1015">Disulfide bond</keyword>
<dbReference type="AlphaFoldDB" id="A0A7W9QIK3"/>
<evidence type="ECO:0000259" key="12">
    <source>
        <dbReference type="Pfam" id="PF02983"/>
    </source>
</evidence>
<dbReference type="InterPro" id="IPR001316">
    <property type="entry name" value="Pept_S1A_streptogrisin"/>
</dbReference>
<feature type="active site" description="Charge relay system" evidence="8">
    <location>
        <position position="234"/>
    </location>
</feature>
<dbReference type="GO" id="GO:0006508">
    <property type="term" value="P:proteolysis"/>
    <property type="evidence" value="ECO:0007669"/>
    <property type="project" value="UniProtKB-KW"/>
</dbReference>
<proteinExistence type="inferred from homology"/>
<dbReference type="Proteomes" id="UP000588098">
    <property type="component" value="Unassembled WGS sequence"/>
</dbReference>
<dbReference type="Gene3D" id="3.30.300.50">
    <property type="match status" value="2"/>
</dbReference>
<keyword evidence="5" id="KW-0720">Serine protease</keyword>
<evidence type="ECO:0000256" key="4">
    <source>
        <dbReference type="ARBA" id="ARBA00022801"/>
    </source>
</evidence>
<feature type="disulfide bond" evidence="9">
    <location>
        <begin position="298"/>
        <end position="308"/>
    </location>
</feature>
<evidence type="ECO:0000256" key="2">
    <source>
        <dbReference type="ARBA" id="ARBA00022670"/>
    </source>
</evidence>
<feature type="chain" id="PRO_5031517991" evidence="11">
    <location>
        <begin position="31"/>
        <end position="394"/>
    </location>
</feature>
<organism evidence="13 14">
    <name type="scientific">Streptomyces zagrosensis</name>
    <dbReference type="NCBI Taxonomy" id="1042984"/>
    <lineage>
        <taxon>Bacteria</taxon>
        <taxon>Bacillati</taxon>
        <taxon>Actinomycetota</taxon>
        <taxon>Actinomycetes</taxon>
        <taxon>Kitasatosporales</taxon>
        <taxon>Streptomycetaceae</taxon>
        <taxon>Streptomyces</taxon>
    </lineage>
</organism>
<protein>
    <submittedName>
        <fullName evidence="13">Streptogrisin C</fullName>
        <ecNumber evidence="13">3.4.21.-</ecNumber>
    </submittedName>
</protein>
<keyword evidence="4 13" id="KW-0378">Hydrolase</keyword>
<keyword evidence="2" id="KW-0645">Protease</keyword>
<evidence type="ECO:0000256" key="3">
    <source>
        <dbReference type="ARBA" id="ARBA00022729"/>
    </source>
</evidence>
<feature type="disulfide bond" evidence="9">
    <location>
        <begin position="219"/>
        <end position="235"/>
    </location>
</feature>
<evidence type="ECO:0000256" key="1">
    <source>
        <dbReference type="ARBA" id="ARBA00007664"/>
    </source>
</evidence>
<gene>
    <name evidence="13" type="ORF">FHS42_006965</name>
</gene>
<reference evidence="13 14" key="1">
    <citation type="submission" date="2020-08" db="EMBL/GenBank/DDBJ databases">
        <title>Genomic Encyclopedia of Type Strains, Phase III (KMG-III): the genomes of soil and plant-associated and newly described type strains.</title>
        <authorList>
            <person name="Whitman W."/>
        </authorList>
    </citation>
    <scope>NUCLEOTIDE SEQUENCE [LARGE SCALE GENOMIC DNA]</scope>
    <source>
        <strain evidence="13 14">CECT 8305</strain>
    </source>
</reference>
<dbReference type="EC" id="3.4.21.-" evidence="13"/>
<keyword evidence="3 11" id="KW-0732">Signal</keyword>